<name>A0A7S2HES9_9STRA</name>
<sequence length="158" mass="18086">MRASCYLVGIVCAFASVHNASTFTISPALKTLRNHHAGPITTPLQSRQHIPSKLFAEKNNNNRVDKEYRDEILAASEERGKTLFLASLLLVTWSFSIPVELRRTHFCFVDECVQNRAVCYDCLTFSEWFGKVIQFYQTTDISDWVHFDFSVDPTSMLN</sequence>
<reference evidence="1" key="1">
    <citation type="submission" date="2021-01" db="EMBL/GenBank/DDBJ databases">
        <authorList>
            <person name="Corre E."/>
            <person name="Pelletier E."/>
            <person name="Niang G."/>
            <person name="Scheremetjew M."/>
            <person name="Finn R."/>
            <person name="Kale V."/>
            <person name="Holt S."/>
            <person name="Cochrane G."/>
            <person name="Meng A."/>
            <person name="Brown T."/>
            <person name="Cohen L."/>
        </authorList>
    </citation>
    <scope>NUCLEOTIDE SEQUENCE</scope>
    <source>
        <strain evidence="1">CCMP826</strain>
    </source>
</reference>
<accession>A0A7S2HES9</accession>
<organism evidence="1">
    <name type="scientific">Helicotheca tamesis</name>
    <dbReference type="NCBI Taxonomy" id="374047"/>
    <lineage>
        <taxon>Eukaryota</taxon>
        <taxon>Sar</taxon>
        <taxon>Stramenopiles</taxon>
        <taxon>Ochrophyta</taxon>
        <taxon>Bacillariophyta</taxon>
        <taxon>Mediophyceae</taxon>
        <taxon>Lithodesmiophycidae</taxon>
        <taxon>Lithodesmiales</taxon>
        <taxon>Lithodesmiaceae</taxon>
        <taxon>Helicotheca</taxon>
    </lineage>
</organism>
<proteinExistence type="predicted"/>
<dbReference type="EMBL" id="HBGV01008326">
    <property type="protein sequence ID" value="CAD9488692.1"/>
    <property type="molecule type" value="Transcribed_RNA"/>
</dbReference>
<dbReference type="AlphaFoldDB" id="A0A7S2HES9"/>
<evidence type="ECO:0000313" key="1">
    <source>
        <dbReference type="EMBL" id="CAD9488692.1"/>
    </source>
</evidence>
<gene>
    <name evidence="1" type="ORF">HTAM1171_LOCUS5149</name>
</gene>
<protein>
    <submittedName>
        <fullName evidence="1">Uncharacterized protein</fullName>
    </submittedName>
</protein>